<dbReference type="Gene3D" id="3.40.1380.10">
    <property type="match status" value="1"/>
</dbReference>
<comment type="similarity">
    <text evidence="3 10">Belongs to the ATPase gamma chain family.</text>
</comment>
<dbReference type="GO" id="GO:0005886">
    <property type="term" value="C:plasma membrane"/>
    <property type="evidence" value="ECO:0007669"/>
    <property type="project" value="UniProtKB-SubCell"/>
</dbReference>
<name>A0A9D1S5Q4_9FIRM</name>
<keyword evidence="6 10" id="KW-0406">Ion transport</keyword>
<evidence type="ECO:0000256" key="10">
    <source>
        <dbReference type="HAMAP-Rule" id="MF_00815"/>
    </source>
</evidence>
<evidence type="ECO:0000256" key="2">
    <source>
        <dbReference type="ARBA" id="ARBA00004170"/>
    </source>
</evidence>
<keyword evidence="9 10" id="KW-0066">ATP synthesis</keyword>
<keyword evidence="5 10" id="KW-0375">Hydrogen ion transport</keyword>
<dbReference type="NCBIfam" id="TIGR01146">
    <property type="entry name" value="ATPsyn_F1gamma"/>
    <property type="match status" value="1"/>
</dbReference>
<evidence type="ECO:0000313" key="12">
    <source>
        <dbReference type="Proteomes" id="UP000824123"/>
    </source>
</evidence>
<evidence type="ECO:0000256" key="3">
    <source>
        <dbReference type="ARBA" id="ARBA00007681"/>
    </source>
</evidence>
<dbReference type="PRINTS" id="PR00126">
    <property type="entry name" value="ATPASEGAMMA"/>
</dbReference>
<reference evidence="11" key="2">
    <citation type="journal article" date="2021" name="PeerJ">
        <title>Extensive microbial diversity within the chicken gut microbiome revealed by metagenomics and culture.</title>
        <authorList>
            <person name="Gilroy R."/>
            <person name="Ravi A."/>
            <person name="Getino M."/>
            <person name="Pursley I."/>
            <person name="Horton D.L."/>
            <person name="Alikhan N.F."/>
            <person name="Baker D."/>
            <person name="Gharbi K."/>
            <person name="Hall N."/>
            <person name="Watson M."/>
            <person name="Adriaenssens E.M."/>
            <person name="Foster-Nyarko E."/>
            <person name="Jarju S."/>
            <person name="Secka A."/>
            <person name="Antonio M."/>
            <person name="Oren A."/>
            <person name="Chaudhuri R.R."/>
            <person name="La Ragione R."/>
            <person name="Hildebrand F."/>
            <person name="Pallen M.J."/>
        </authorList>
    </citation>
    <scope>NUCLEOTIDE SEQUENCE</scope>
    <source>
        <strain evidence="11">ChiSxjej2B14-8506</strain>
    </source>
</reference>
<sequence>MKSMADIKHSMRAVQDTSKITKAMYLISTAKVRKALNMYESNSTYFTRVQAAMKDILMHSTGITHPYLGVSPKKRPAFLVIAADKGLCGGYNHNLLDYAQARVDEAESPYVLPVGQETLAYFQRHGRGIELDERFAELSQSPTLHNARKIMRALIELYEQGKVDSVFIIYTKYFSATLQKPLMIDLVPLSTTDFTDVQVESEDASVMSYYPSVERVFDTLVPQYIVGIVYATMVQAYASEQSARMNAMDSANRNGREMLDNYTSELNTARQSAVTSEIAEIIGALDVIGGEEQGV</sequence>
<dbReference type="AlphaFoldDB" id="A0A9D1S5Q4"/>
<organism evidence="11 12">
    <name type="scientific">Candidatus Fimadaptatus faecigallinarum</name>
    <dbReference type="NCBI Taxonomy" id="2840814"/>
    <lineage>
        <taxon>Bacteria</taxon>
        <taxon>Bacillati</taxon>
        <taxon>Bacillota</taxon>
        <taxon>Clostridia</taxon>
        <taxon>Eubacteriales</taxon>
        <taxon>Candidatus Fimadaptatus</taxon>
    </lineage>
</organism>
<gene>
    <name evidence="10 11" type="primary">atpG</name>
    <name evidence="11" type="ORF">IAC59_09245</name>
</gene>
<evidence type="ECO:0000313" key="11">
    <source>
        <dbReference type="EMBL" id="HIU47423.1"/>
    </source>
</evidence>
<dbReference type="GO" id="GO:0042777">
    <property type="term" value="P:proton motive force-driven plasma membrane ATP synthesis"/>
    <property type="evidence" value="ECO:0007669"/>
    <property type="project" value="UniProtKB-UniRule"/>
</dbReference>
<dbReference type="HAMAP" id="MF_00815">
    <property type="entry name" value="ATP_synth_gamma_bact"/>
    <property type="match status" value="1"/>
</dbReference>
<dbReference type="CDD" id="cd12151">
    <property type="entry name" value="F1-ATPase_gamma"/>
    <property type="match status" value="1"/>
</dbReference>
<dbReference type="GO" id="GO:0045259">
    <property type="term" value="C:proton-transporting ATP synthase complex"/>
    <property type="evidence" value="ECO:0007669"/>
    <property type="project" value="UniProtKB-KW"/>
</dbReference>
<keyword evidence="8 10" id="KW-0139">CF(1)</keyword>
<dbReference type="PANTHER" id="PTHR11693">
    <property type="entry name" value="ATP SYNTHASE GAMMA CHAIN"/>
    <property type="match status" value="1"/>
</dbReference>
<comment type="caution">
    <text evidence="11">The sequence shown here is derived from an EMBL/GenBank/DDBJ whole genome shotgun (WGS) entry which is preliminary data.</text>
</comment>
<proteinExistence type="inferred from homology"/>
<dbReference type="PANTHER" id="PTHR11693:SF22">
    <property type="entry name" value="ATP SYNTHASE SUBUNIT GAMMA, MITOCHONDRIAL"/>
    <property type="match status" value="1"/>
</dbReference>
<dbReference type="Proteomes" id="UP000824123">
    <property type="component" value="Unassembled WGS sequence"/>
</dbReference>
<evidence type="ECO:0000256" key="9">
    <source>
        <dbReference type="ARBA" id="ARBA00023310"/>
    </source>
</evidence>
<dbReference type="GO" id="GO:0005524">
    <property type="term" value="F:ATP binding"/>
    <property type="evidence" value="ECO:0007669"/>
    <property type="project" value="UniProtKB-UniRule"/>
</dbReference>
<keyword evidence="10" id="KW-1003">Cell membrane</keyword>
<dbReference type="Pfam" id="PF00231">
    <property type="entry name" value="ATP-synt"/>
    <property type="match status" value="1"/>
</dbReference>
<dbReference type="EMBL" id="DVNK01000054">
    <property type="protein sequence ID" value="HIU47423.1"/>
    <property type="molecule type" value="Genomic_DNA"/>
</dbReference>
<dbReference type="InterPro" id="IPR035968">
    <property type="entry name" value="ATP_synth_F1_ATPase_gsu"/>
</dbReference>
<keyword evidence="7 10" id="KW-0472">Membrane</keyword>
<evidence type="ECO:0000256" key="1">
    <source>
        <dbReference type="ARBA" id="ARBA00003456"/>
    </source>
</evidence>
<comment type="function">
    <text evidence="1 10">Produces ATP from ADP in the presence of a proton gradient across the membrane. The gamma chain is believed to be important in regulating ATPase activity and the flow of protons through the CF(0) complex.</text>
</comment>
<reference evidence="11" key="1">
    <citation type="submission" date="2020-10" db="EMBL/GenBank/DDBJ databases">
        <authorList>
            <person name="Gilroy R."/>
        </authorList>
    </citation>
    <scope>NUCLEOTIDE SEQUENCE</scope>
    <source>
        <strain evidence="11">ChiSxjej2B14-8506</strain>
    </source>
</reference>
<evidence type="ECO:0000256" key="7">
    <source>
        <dbReference type="ARBA" id="ARBA00023136"/>
    </source>
</evidence>
<dbReference type="Gene3D" id="1.10.287.80">
    <property type="entry name" value="ATP synthase, gamma subunit, helix hairpin domain"/>
    <property type="match status" value="1"/>
</dbReference>
<evidence type="ECO:0000256" key="4">
    <source>
        <dbReference type="ARBA" id="ARBA00022448"/>
    </source>
</evidence>
<keyword evidence="4 10" id="KW-0813">Transport</keyword>
<evidence type="ECO:0000256" key="6">
    <source>
        <dbReference type="ARBA" id="ARBA00023065"/>
    </source>
</evidence>
<dbReference type="InterPro" id="IPR000131">
    <property type="entry name" value="ATP_synth_F1_gsu"/>
</dbReference>
<comment type="subunit">
    <text evidence="10">F-type ATPases have 2 components, CF(1) - the catalytic core - and CF(0) - the membrane proton channel. CF(1) has five subunits: alpha(3), beta(3), gamma(1), delta(1), epsilon(1). CF(0) has three main subunits: a, b and c.</text>
</comment>
<dbReference type="SUPFAM" id="SSF52943">
    <property type="entry name" value="ATP synthase (F1-ATPase), gamma subunit"/>
    <property type="match status" value="1"/>
</dbReference>
<evidence type="ECO:0000256" key="5">
    <source>
        <dbReference type="ARBA" id="ARBA00022781"/>
    </source>
</evidence>
<protein>
    <recommendedName>
        <fullName evidence="10">ATP synthase gamma chain</fullName>
    </recommendedName>
    <alternativeName>
        <fullName evidence="10">ATP synthase F1 sector gamma subunit</fullName>
    </alternativeName>
    <alternativeName>
        <fullName evidence="10">F-ATPase gamma subunit</fullName>
    </alternativeName>
</protein>
<accession>A0A9D1S5Q4</accession>
<evidence type="ECO:0000256" key="8">
    <source>
        <dbReference type="ARBA" id="ARBA00023196"/>
    </source>
</evidence>
<comment type="subcellular location">
    <subcellularLocation>
        <location evidence="10">Cell membrane</location>
        <topology evidence="10">Peripheral membrane protein</topology>
    </subcellularLocation>
    <subcellularLocation>
        <location evidence="2">Membrane</location>
        <topology evidence="2">Peripheral membrane protein</topology>
    </subcellularLocation>
</comment>
<dbReference type="GO" id="GO:0046933">
    <property type="term" value="F:proton-transporting ATP synthase activity, rotational mechanism"/>
    <property type="evidence" value="ECO:0007669"/>
    <property type="project" value="UniProtKB-UniRule"/>
</dbReference>